<dbReference type="AlphaFoldDB" id="A0A0L7R5X3"/>
<gene>
    <name evidence="1" type="ORF">WH47_07312</name>
</gene>
<evidence type="ECO:0000313" key="2">
    <source>
        <dbReference type="Proteomes" id="UP000053825"/>
    </source>
</evidence>
<dbReference type="EMBL" id="KQ414648">
    <property type="protein sequence ID" value="KOC66243.1"/>
    <property type="molecule type" value="Genomic_DNA"/>
</dbReference>
<name>A0A0L7R5X3_9HYME</name>
<protein>
    <submittedName>
        <fullName evidence="1">Uncharacterized protein</fullName>
    </submittedName>
</protein>
<keyword evidence="2" id="KW-1185">Reference proteome</keyword>
<dbReference type="Proteomes" id="UP000053825">
    <property type="component" value="Unassembled WGS sequence"/>
</dbReference>
<reference evidence="1 2" key="1">
    <citation type="submission" date="2015-07" db="EMBL/GenBank/DDBJ databases">
        <title>The genome of Habropoda laboriosa.</title>
        <authorList>
            <person name="Pan H."/>
            <person name="Kapheim K."/>
        </authorList>
    </citation>
    <scope>NUCLEOTIDE SEQUENCE [LARGE SCALE GENOMIC DNA]</scope>
    <source>
        <strain evidence="1">0110345459</strain>
    </source>
</reference>
<organism evidence="1 2">
    <name type="scientific">Habropoda laboriosa</name>
    <dbReference type="NCBI Taxonomy" id="597456"/>
    <lineage>
        <taxon>Eukaryota</taxon>
        <taxon>Metazoa</taxon>
        <taxon>Ecdysozoa</taxon>
        <taxon>Arthropoda</taxon>
        <taxon>Hexapoda</taxon>
        <taxon>Insecta</taxon>
        <taxon>Pterygota</taxon>
        <taxon>Neoptera</taxon>
        <taxon>Endopterygota</taxon>
        <taxon>Hymenoptera</taxon>
        <taxon>Apocrita</taxon>
        <taxon>Aculeata</taxon>
        <taxon>Apoidea</taxon>
        <taxon>Anthophila</taxon>
        <taxon>Apidae</taxon>
        <taxon>Habropoda</taxon>
    </lineage>
</organism>
<proteinExistence type="predicted"/>
<accession>A0A0L7R5X3</accession>
<sequence>MEERDTFQKALTIELPVVVLLAARQEEFLAKKKDDRRKNRGRENCIHNIIKIRSYDGDSHRTLSDENAAGSRPFVVEANRVRETSQYIALH</sequence>
<evidence type="ECO:0000313" key="1">
    <source>
        <dbReference type="EMBL" id="KOC66243.1"/>
    </source>
</evidence>